<dbReference type="Proteomes" id="UP000578112">
    <property type="component" value="Unassembled WGS sequence"/>
</dbReference>
<evidence type="ECO:0008006" key="3">
    <source>
        <dbReference type="Google" id="ProtNLM"/>
    </source>
</evidence>
<reference evidence="1 2" key="1">
    <citation type="submission" date="2020-08" db="EMBL/GenBank/DDBJ databases">
        <title>Sequencing the genomes of 1000 actinobacteria strains.</title>
        <authorList>
            <person name="Klenk H.-P."/>
        </authorList>
    </citation>
    <scope>NUCLEOTIDE SEQUENCE [LARGE SCALE GENOMIC DNA]</scope>
    <source>
        <strain evidence="1 2">DSM 43149</strain>
    </source>
</reference>
<proteinExistence type="predicted"/>
<accession>A0A7W7I1M4</accession>
<dbReference type="AlphaFoldDB" id="A0A7W7I1M4"/>
<evidence type="ECO:0000313" key="2">
    <source>
        <dbReference type="Proteomes" id="UP000578112"/>
    </source>
</evidence>
<protein>
    <recommendedName>
        <fullName evidence="3">VCBS repeat-containing protein</fullName>
    </recommendedName>
</protein>
<gene>
    <name evidence="1" type="ORF">BJ971_005273</name>
</gene>
<name>A0A7W7I1M4_9ACTN</name>
<dbReference type="RefSeq" id="WP_184995875.1">
    <property type="nucleotide sequence ID" value="NZ_BOMK01000003.1"/>
</dbReference>
<keyword evidence="2" id="KW-1185">Reference proteome</keyword>
<evidence type="ECO:0000313" key="1">
    <source>
        <dbReference type="EMBL" id="MBB4764717.1"/>
    </source>
</evidence>
<organism evidence="1 2">
    <name type="scientific">Actinoplanes digitatis</name>
    <dbReference type="NCBI Taxonomy" id="1868"/>
    <lineage>
        <taxon>Bacteria</taxon>
        <taxon>Bacillati</taxon>
        <taxon>Actinomycetota</taxon>
        <taxon>Actinomycetes</taxon>
        <taxon>Micromonosporales</taxon>
        <taxon>Micromonosporaceae</taxon>
        <taxon>Actinoplanes</taxon>
    </lineage>
</organism>
<sequence>MPARFFFVPARRLATPDEEPAGATTATIEPVWPATKLTGGFPAGRWALPIRIALDREGDQGPYYLRVRSRGPQPVNVETRDPGDPAWVTILNDTIDDNGRFRQSPDRRIVARYTQPMAATLLFDREPKPDEMSFRLDAAPDGIPGYVASDGTWTDPSTVGDAAETIDWLAIVRRHLTDCSSDQDTSEVALAEDFPPRSQDINGDGQDDVFVGAKCRRSASAALLYAFDGASDSRDPRLLDVVDGRDHPVFDLDGATLGTTSDKVKVYATNPRDADGALPYRDIEFTLEWHDRLSLTRIDAEDCDWPVYYFGPDHPEILCH</sequence>
<comment type="caution">
    <text evidence="1">The sequence shown here is derived from an EMBL/GenBank/DDBJ whole genome shotgun (WGS) entry which is preliminary data.</text>
</comment>
<dbReference type="EMBL" id="JACHNH010000001">
    <property type="protein sequence ID" value="MBB4764717.1"/>
    <property type="molecule type" value="Genomic_DNA"/>
</dbReference>